<keyword evidence="1" id="KW-0732">Signal</keyword>
<dbReference type="Gramene" id="OMERI12G03160.1">
    <property type="protein sequence ID" value="OMERI12G03160.1"/>
    <property type="gene ID" value="OMERI12G03160"/>
</dbReference>
<sequence>MRSLLALFAASILLASTTTTVHGVHIDPNDIIKTIELKPSVDRPKIVEKMMVLGRNNSFKFAEQAWHRSERWWREIKTSKKHAIGAKYDKFSTDDGPAVWWVSLMDEPIGYFHESAFAVPFIESFHNEMGGHVLDRRPGGRHSLTPMGSGMYPSDGLQNAACIHAYLAIAYTGTDQVDDPVNTIVTHPKCYDVKDDGPDLYRPGINVAFGGPEANQKRQPGESRESSIPLVAVVLVGITYIIVRTCAFDGLPPSGRVCFLHLDHMMFDEMPSKRLVKEICVFPLRRHIWDAVFQHGPYNCTIQRRWKKPVDSARTRQEGRTRDHKLDKLMIQLKNLRLALDLHELISQQRNGFASLQLLSRSRCESESPLAITLSAPHSPLP</sequence>
<accession>A0A0E0FA78</accession>
<evidence type="ECO:0000313" key="3">
    <source>
        <dbReference type="EnsemblPlants" id="OMERI12G03160.1"/>
    </source>
</evidence>
<evidence type="ECO:0000256" key="1">
    <source>
        <dbReference type="SAM" id="SignalP"/>
    </source>
</evidence>
<dbReference type="EnsemblPlants" id="OMERI12G03160.1">
    <property type="protein sequence ID" value="OMERI12G03160.1"/>
    <property type="gene ID" value="OMERI12G03160"/>
</dbReference>
<dbReference type="InterPro" id="IPR004314">
    <property type="entry name" value="Neprosin"/>
</dbReference>
<keyword evidence="4" id="KW-1185">Reference proteome</keyword>
<dbReference type="STRING" id="40149.A0A0E0FA78"/>
<organism evidence="3">
    <name type="scientific">Oryza meridionalis</name>
    <dbReference type="NCBI Taxonomy" id="40149"/>
    <lineage>
        <taxon>Eukaryota</taxon>
        <taxon>Viridiplantae</taxon>
        <taxon>Streptophyta</taxon>
        <taxon>Embryophyta</taxon>
        <taxon>Tracheophyta</taxon>
        <taxon>Spermatophyta</taxon>
        <taxon>Magnoliopsida</taxon>
        <taxon>Liliopsida</taxon>
        <taxon>Poales</taxon>
        <taxon>Poaceae</taxon>
        <taxon>BOP clade</taxon>
        <taxon>Oryzoideae</taxon>
        <taxon>Oryzeae</taxon>
        <taxon>Oryzinae</taxon>
        <taxon>Oryza</taxon>
    </lineage>
</organism>
<evidence type="ECO:0000259" key="2">
    <source>
        <dbReference type="PROSITE" id="PS52045"/>
    </source>
</evidence>
<reference evidence="3" key="1">
    <citation type="submission" date="2015-04" db="UniProtKB">
        <authorList>
            <consortium name="EnsemblPlants"/>
        </authorList>
    </citation>
    <scope>IDENTIFICATION</scope>
</reference>
<protein>
    <recommendedName>
        <fullName evidence="2">Neprosin PEP catalytic domain-containing protein</fullName>
    </recommendedName>
</protein>
<dbReference type="AlphaFoldDB" id="A0A0E0FA78"/>
<proteinExistence type="predicted"/>
<name>A0A0E0FA78_9ORYZ</name>
<feature type="signal peptide" evidence="1">
    <location>
        <begin position="1"/>
        <end position="23"/>
    </location>
</feature>
<dbReference type="Proteomes" id="UP000008021">
    <property type="component" value="Chromosome 12"/>
</dbReference>
<dbReference type="PROSITE" id="PS52045">
    <property type="entry name" value="NEPROSIN_PEP_CD"/>
    <property type="match status" value="1"/>
</dbReference>
<reference evidence="3" key="2">
    <citation type="submission" date="2018-05" db="EMBL/GenBank/DDBJ databases">
        <title>OmerRS3 (Oryza meridionalis Reference Sequence Version 3).</title>
        <authorList>
            <person name="Zhang J."/>
            <person name="Kudrna D."/>
            <person name="Lee S."/>
            <person name="Talag J."/>
            <person name="Welchert J."/>
            <person name="Wing R.A."/>
        </authorList>
    </citation>
    <scope>NUCLEOTIDE SEQUENCE [LARGE SCALE GENOMIC DNA]</scope>
    <source>
        <strain evidence="3">cv. OR44</strain>
    </source>
</reference>
<feature type="domain" description="Neprosin PEP catalytic" evidence="2">
    <location>
        <begin position="1"/>
        <end position="216"/>
    </location>
</feature>
<feature type="chain" id="PRO_5002358831" description="Neprosin PEP catalytic domain-containing protein" evidence="1">
    <location>
        <begin position="24"/>
        <end position="382"/>
    </location>
</feature>
<evidence type="ECO:0000313" key="4">
    <source>
        <dbReference type="Proteomes" id="UP000008021"/>
    </source>
</evidence>
<dbReference type="HOGENOM" id="CLU_724394_0_0_1"/>
<dbReference type="Pfam" id="PF03080">
    <property type="entry name" value="Neprosin"/>
    <property type="match status" value="1"/>
</dbReference>